<dbReference type="GO" id="GO:0016787">
    <property type="term" value="F:hydrolase activity"/>
    <property type="evidence" value="ECO:0007669"/>
    <property type="project" value="UniProtKB-KW"/>
</dbReference>
<protein>
    <submittedName>
        <fullName evidence="3">Serine hydrolase</fullName>
    </submittedName>
</protein>
<reference evidence="3 4" key="1">
    <citation type="submission" date="2018-02" db="EMBL/GenBank/DDBJ databases">
        <title>The draft genome of Phyllobacterium myrsinacearum DSM5892.</title>
        <authorList>
            <person name="Li L."/>
            <person name="Liu L."/>
            <person name="Zhang X."/>
            <person name="Wang T."/>
        </authorList>
    </citation>
    <scope>NUCLEOTIDE SEQUENCE [LARGE SCALE GENOMIC DNA]</scope>
    <source>
        <strain evidence="3 4">DSM 5892</strain>
    </source>
</reference>
<keyword evidence="4" id="KW-1185">Reference proteome</keyword>
<feature type="signal peptide" evidence="1">
    <location>
        <begin position="1"/>
        <end position="20"/>
    </location>
</feature>
<dbReference type="InterPro" id="IPR050789">
    <property type="entry name" value="Diverse_Enzym_Activities"/>
</dbReference>
<dbReference type="Proteomes" id="UP000238563">
    <property type="component" value="Unassembled WGS sequence"/>
</dbReference>
<accession>A0A2S9JBN6</accession>
<feature type="domain" description="Beta-lactamase-related" evidence="2">
    <location>
        <begin position="29"/>
        <end position="380"/>
    </location>
</feature>
<name>A0A2S9JBN6_9HYPH</name>
<evidence type="ECO:0000313" key="4">
    <source>
        <dbReference type="Proteomes" id="UP000238563"/>
    </source>
</evidence>
<dbReference type="OrthoDB" id="9808046at2"/>
<dbReference type="InterPro" id="IPR012338">
    <property type="entry name" value="Beta-lactam/transpept-like"/>
</dbReference>
<evidence type="ECO:0000313" key="3">
    <source>
        <dbReference type="EMBL" id="PRD50203.1"/>
    </source>
</evidence>
<feature type="chain" id="PRO_5015460782" evidence="1">
    <location>
        <begin position="21"/>
        <end position="397"/>
    </location>
</feature>
<dbReference type="InterPro" id="IPR001466">
    <property type="entry name" value="Beta-lactam-related"/>
</dbReference>
<evidence type="ECO:0000259" key="2">
    <source>
        <dbReference type="Pfam" id="PF00144"/>
    </source>
</evidence>
<dbReference type="RefSeq" id="WP_105737171.1">
    <property type="nucleotide sequence ID" value="NZ_PVBT01000008.1"/>
</dbReference>
<evidence type="ECO:0000256" key="1">
    <source>
        <dbReference type="SAM" id="SignalP"/>
    </source>
</evidence>
<dbReference type="EMBL" id="PVBT01000008">
    <property type="protein sequence ID" value="PRD50203.1"/>
    <property type="molecule type" value="Genomic_DNA"/>
</dbReference>
<sequence length="397" mass="42121">MNIPVATALTTLALTAPALAVQAGFKDRLDAVIDRAITDQTIVGTVILVAEDGRIVYRRAAGFADREAGVPIRENAIFRFASMTKPIVAVTALRLVEEGKLKLDDPVTQYLPDFRPKLAGGREPVITIRQLMDHTSGLSYGFLQPADGPYRKANISDGLDQPGLSIEENLRRIATVPLSFEPGTGWEYSVGIDVLGAVLAKATGKTLPELVSENVTGKLGLKDTAFRVSDRARLAVAYGDAQPPVRMDGPHVVPFFDGGVSFVPDRIFDPASYASGGAGMAGTADEYMSFLETLRKGGSPLLKAASVKLLSDNQIGDIVVTATPPGWGFSLGFSVLKDPAAAGSPQSAGTWQWGGVYGQSWFVDPERKLTVVALTNTAHAGMMGAFPDGVRDAIYGK</sequence>
<keyword evidence="1" id="KW-0732">Signal</keyword>
<dbReference type="SUPFAM" id="SSF56601">
    <property type="entry name" value="beta-lactamase/transpeptidase-like"/>
    <property type="match status" value="1"/>
</dbReference>
<dbReference type="AlphaFoldDB" id="A0A2S9JBN6"/>
<gene>
    <name evidence="3" type="ORF">C5750_23080</name>
</gene>
<dbReference type="PANTHER" id="PTHR43283:SF3">
    <property type="entry name" value="BETA-LACTAMASE FAMILY PROTEIN (AFU_ORTHOLOGUE AFUA_5G07500)"/>
    <property type="match status" value="1"/>
</dbReference>
<proteinExistence type="predicted"/>
<comment type="caution">
    <text evidence="3">The sequence shown here is derived from an EMBL/GenBank/DDBJ whole genome shotgun (WGS) entry which is preliminary data.</text>
</comment>
<dbReference type="Pfam" id="PF00144">
    <property type="entry name" value="Beta-lactamase"/>
    <property type="match status" value="1"/>
</dbReference>
<dbReference type="PANTHER" id="PTHR43283">
    <property type="entry name" value="BETA-LACTAMASE-RELATED"/>
    <property type="match status" value="1"/>
</dbReference>
<keyword evidence="3" id="KW-0378">Hydrolase</keyword>
<organism evidence="3 4">
    <name type="scientific">Phyllobacterium myrsinacearum</name>
    <dbReference type="NCBI Taxonomy" id="28101"/>
    <lineage>
        <taxon>Bacteria</taxon>
        <taxon>Pseudomonadati</taxon>
        <taxon>Pseudomonadota</taxon>
        <taxon>Alphaproteobacteria</taxon>
        <taxon>Hyphomicrobiales</taxon>
        <taxon>Phyllobacteriaceae</taxon>
        <taxon>Phyllobacterium</taxon>
    </lineage>
</organism>
<dbReference type="Gene3D" id="3.40.710.10">
    <property type="entry name" value="DD-peptidase/beta-lactamase superfamily"/>
    <property type="match status" value="1"/>
</dbReference>